<evidence type="ECO:0000313" key="3">
    <source>
        <dbReference type="EMBL" id="MFD2697002.1"/>
    </source>
</evidence>
<comment type="caution">
    <text evidence="3">The sequence shown here is derived from an EMBL/GenBank/DDBJ whole genome shotgun (WGS) entry which is preliminary data.</text>
</comment>
<evidence type="ECO:0000256" key="1">
    <source>
        <dbReference type="SAM" id="MobiDB-lite"/>
    </source>
</evidence>
<accession>A0ABW5SBD9</accession>
<keyword evidence="4" id="KW-1185">Reference proteome</keyword>
<feature type="region of interest" description="Disordered" evidence="1">
    <location>
        <begin position="1"/>
        <end position="41"/>
    </location>
</feature>
<keyword evidence="2" id="KW-0472">Membrane</keyword>
<feature type="compositionally biased region" description="Basic residues" evidence="1">
    <location>
        <begin position="16"/>
        <end position="27"/>
    </location>
</feature>
<evidence type="ECO:0000313" key="4">
    <source>
        <dbReference type="Proteomes" id="UP001597357"/>
    </source>
</evidence>
<feature type="transmembrane region" description="Helical" evidence="2">
    <location>
        <begin position="77"/>
        <end position="97"/>
    </location>
</feature>
<keyword evidence="2" id="KW-1133">Transmembrane helix</keyword>
<dbReference type="Proteomes" id="UP001597357">
    <property type="component" value="Unassembled WGS sequence"/>
</dbReference>
<sequence length="98" mass="11650">MSYGSGHIMDMISRMKQNRKLRPSNRNKFKENNRQSIHSTAGGQEKPFFKKIAPDKLKQIKAQIQFKAKRQRKKERLIYGVFYICFALALIRLLVWLH</sequence>
<organism evidence="3 4">
    <name type="scientific">Mesonia sediminis</name>
    <dbReference type="NCBI Taxonomy" id="1703946"/>
    <lineage>
        <taxon>Bacteria</taxon>
        <taxon>Pseudomonadati</taxon>
        <taxon>Bacteroidota</taxon>
        <taxon>Flavobacteriia</taxon>
        <taxon>Flavobacteriales</taxon>
        <taxon>Flavobacteriaceae</taxon>
        <taxon>Mesonia</taxon>
    </lineage>
</organism>
<dbReference type="RefSeq" id="WP_379044067.1">
    <property type="nucleotide sequence ID" value="NZ_JBHULZ010000023.1"/>
</dbReference>
<dbReference type="EMBL" id="JBHULZ010000023">
    <property type="protein sequence ID" value="MFD2697002.1"/>
    <property type="molecule type" value="Genomic_DNA"/>
</dbReference>
<proteinExistence type="predicted"/>
<gene>
    <name evidence="3" type="ORF">ACFSQ0_03285</name>
</gene>
<name>A0ABW5SBD9_9FLAO</name>
<evidence type="ECO:0000256" key="2">
    <source>
        <dbReference type="SAM" id="Phobius"/>
    </source>
</evidence>
<keyword evidence="2" id="KW-0812">Transmembrane</keyword>
<protein>
    <submittedName>
        <fullName evidence="3">Uncharacterized protein</fullName>
    </submittedName>
</protein>
<reference evidence="4" key="1">
    <citation type="journal article" date="2019" name="Int. J. Syst. Evol. Microbiol.">
        <title>The Global Catalogue of Microorganisms (GCM) 10K type strain sequencing project: providing services to taxonomists for standard genome sequencing and annotation.</title>
        <authorList>
            <consortium name="The Broad Institute Genomics Platform"/>
            <consortium name="The Broad Institute Genome Sequencing Center for Infectious Disease"/>
            <person name="Wu L."/>
            <person name="Ma J."/>
        </authorList>
    </citation>
    <scope>NUCLEOTIDE SEQUENCE [LARGE SCALE GENOMIC DNA]</scope>
    <source>
        <strain evidence="4">KCTC 42255</strain>
    </source>
</reference>